<feature type="compositionally biased region" description="Polar residues" evidence="1">
    <location>
        <begin position="137"/>
        <end position="153"/>
    </location>
</feature>
<sequence>MRPKRSTSLLRLLGNALDLARSGQYTSYGRLNPQPLRPIPISATLLPDPVTCARDHSVLPDVAPYPRSLQANNNHILAQATHVLAQHMHTSTCKLSTHQESAITRTKSTQTTYEVTAKNQQIQRPTPSRLGVDTDPFSPQSFQRVSPCVSSPFGSGPASP</sequence>
<accession>A0A8T8SF95</accession>
<feature type="compositionally biased region" description="Polar residues" evidence="1">
    <location>
        <begin position="96"/>
        <end position="126"/>
    </location>
</feature>
<gene>
    <name evidence="2" type="ORF">A4X13_0g8356</name>
</gene>
<feature type="region of interest" description="Disordered" evidence="1">
    <location>
        <begin position="96"/>
        <end position="160"/>
    </location>
</feature>
<organism evidence="2 3">
    <name type="scientific">Tilletia indica</name>
    <dbReference type="NCBI Taxonomy" id="43049"/>
    <lineage>
        <taxon>Eukaryota</taxon>
        <taxon>Fungi</taxon>
        <taxon>Dikarya</taxon>
        <taxon>Basidiomycota</taxon>
        <taxon>Ustilaginomycotina</taxon>
        <taxon>Exobasidiomycetes</taxon>
        <taxon>Tilletiales</taxon>
        <taxon>Tilletiaceae</taxon>
        <taxon>Tilletia</taxon>
    </lineage>
</organism>
<dbReference type="Proteomes" id="UP000077521">
    <property type="component" value="Unassembled WGS sequence"/>
</dbReference>
<proteinExistence type="predicted"/>
<dbReference type="EMBL" id="LWDF02001408">
    <property type="protein sequence ID" value="KAE8238844.1"/>
    <property type="molecule type" value="Genomic_DNA"/>
</dbReference>
<keyword evidence="3" id="KW-1185">Reference proteome</keyword>
<reference evidence="2" key="2">
    <citation type="journal article" date="2019" name="IMA Fungus">
        <title>Genome sequencing and comparison of five Tilletia species to identify candidate genes for the detection of regulated species infecting wheat.</title>
        <authorList>
            <person name="Nguyen H.D.T."/>
            <person name="Sultana T."/>
            <person name="Kesanakurti P."/>
            <person name="Hambleton S."/>
        </authorList>
    </citation>
    <scope>NUCLEOTIDE SEQUENCE</scope>
    <source>
        <strain evidence="2">DAOMC 236416</strain>
    </source>
</reference>
<dbReference type="AlphaFoldDB" id="A0A8T8SF95"/>
<protein>
    <submittedName>
        <fullName evidence="2">Uncharacterized protein</fullName>
    </submittedName>
</protein>
<comment type="caution">
    <text evidence="2">The sequence shown here is derived from an EMBL/GenBank/DDBJ whole genome shotgun (WGS) entry which is preliminary data.</text>
</comment>
<evidence type="ECO:0000313" key="2">
    <source>
        <dbReference type="EMBL" id="KAE8238844.1"/>
    </source>
</evidence>
<reference evidence="2" key="1">
    <citation type="submission" date="2016-04" db="EMBL/GenBank/DDBJ databases">
        <authorList>
            <person name="Nguyen H.D."/>
            <person name="Samba Siva P."/>
            <person name="Cullis J."/>
            <person name="Levesque C.A."/>
            <person name="Hambleton S."/>
        </authorList>
    </citation>
    <scope>NUCLEOTIDE SEQUENCE</scope>
    <source>
        <strain evidence="2">DAOMC 236416</strain>
    </source>
</reference>
<evidence type="ECO:0000256" key="1">
    <source>
        <dbReference type="SAM" id="MobiDB-lite"/>
    </source>
</evidence>
<evidence type="ECO:0000313" key="3">
    <source>
        <dbReference type="Proteomes" id="UP000077521"/>
    </source>
</evidence>
<name>A0A8T8SF95_9BASI</name>